<keyword evidence="7" id="KW-0540">Nuclease</keyword>
<name>A0ABS5SBJ1_9BACT</name>
<evidence type="ECO:0000313" key="11">
    <source>
        <dbReference type="EMBL" id="MBT0652725.1"/>
    </source>
</evidence>
<dbReference type="InterPro" id="IPR046893">
    <property type="entry name" value="MSSS"/>
</dbReference>
<dbReference type="Proteomes" id="UP000756860">
    <property type="component" value="Unassembled WGS sequence"/>
</dbReference>
<dbReference type="InterPro" id="IPR002625">
    <property type="entry name" value="Smr_dom"/>
</dbReference>
<keyword evidence="12" id="KW-1185">Reference proteome</keyword>
<dbReference type="InterPro" id="IPR045076">
    <property type="entry name" value="MutS"/>
</dbReference>
<dbReference type="SUPFAM" id="SSF160443">
    <property type="entry name" value="SMR domain-like"/>
    <property type="match status" value="1"/>
</dbReference>
<evidence type="ECO:0000256" key="5">
    <source>
        <dbReference type="ARBA" id="ARBA00022884"/>
    </source>
</evidence>
<comment type="caution">
    <text evidence="11">The sequence shown here is derived from an EMBL/GenBank/DDBJ whole genome shotgun (WGS) entry which is preliminary data.</text>
</comment>
<dbReference type="RefSeq" id="WP_214174644.1">
    <property type="nucleotide sequence ID" value="NZ_JAHCVK010000001.1"/>
</dbReference>
<dbReference type="SMART" id="SM00533">
    <property type="entry name" value="MUTSd"/>
    <property type="match status" value="1"/>
</dbReference>
<evidence type="ECO:0000256" key="1">
    <source>
        <dbReference type="ARBA" id="ARBA00022730"/>
    </source>
</evidence>
<keyword evidence="1 7" id="KW-0699">rRNA-binding</keyword>
<dbReference type="HAMAP" id="MF_00092">
    <property type="entry name" value="MutS2"/>
    <property type="match status" value="1"/>
</dbReference>
<sequence length="786" mass="86680">MITTETLRTLEFPRIVRLVAGFAHSDATVDEIDRLAPLADREEIETRFARVEEIRRLAQLGITLPLATFADIRPVLAQVRPTGAVLDPRDLALLMPVLRIMTAIARQIAYRTDIPRLQQLAGHVTGFPDLLESLERSLDSEGAILDTASRLLHDLRGRKRGLVQRIRRRLEEIVRERQTAIFLQDDFITQRNGRWVIPVRMDSKGMVPGVVHDVSNSGETAFMEPLEIIGLANELENLVAEEKVEEIRILRELCRWLREEAEPLSAQFASLVLLDLLNAIARFGELVQGEVPRLGGTGLRLVGARHPLLLLQARESGRGVVPLDLDLGSETPGETPSRVMVITGPNAGGKTIAIKTAGLLLLMTLSGIPVPAAATSVFPLASQLLVDIGDEQSIEASLSTFSSHVNRIAGIVRKADHRTVVLLDELGTGTEPLQGAAIACAVLKELQEQGALVLATTHLTDIVGFVHQREGMVNAAMEFDRQTFTPLYKLKSGEPGQSHALEIARRYGLPDRLIDFARGLLGRMESEFHALLGELQEQRNRQDLLLAEQERHNRDLATRETQLKERLAAAERDKRDAMEKAHREAKEVIQAARREVNAILDEARREKNKAARQKVAELEEQAETRLREFHPEEELPPDKIAVGETVFVRSLGYDAQVVALDTGRGRLRVRAGALEIEVPLDGVAPPRGKAAKGGVKGKRPAPEEEAPTRELNLVGSRVDDALPHLEKFLNHASLAGYGEVRIVHGKGTGALMRGVRQFLDGHPLVREVREGEAFEGGSGVTVVTLR</sequence>
<comment type="subunit">
    <text evidence="7">Homodimer. Binds to stalled ribosomes, contacting rRNA.</text>
</comment>
<feature type="binding site" evidence="7">
    <location>
        <begin position="344"/>
        <end position="351"/>
    </location>
    <ligand>
        <name>ATP</name>
        <dbReference type="ChEBI" id="CHEBI:30616"/>
    </ligand>
</feature>
<dbReference type="SUPFAM" id="SSF48334">
    <property type="entry name" value="DNA repair protein MutS, domain III"/>
    <property type="match status" value="1"/>
</dbReference>
<dbReference type="EC" id="3.1.-.-" evidence="7"/>
<dbReference type="InterPro" id="IPR036063">
    <property type="entry name" value="Smr_dom_sf"/>
</dbReference>
<evidence type="ECO:0000256" key="6">
    <source>
        <dbReference type="ARBA" id="ARBA00023125"/>
    </source>
</evidence>
<dbReference type="PROSITE" id="PS50828">
    <property type="entry name" value="SMR"/>
    <property type="match status" value="1"/>
</dbReference>
<comment type="function">
    <text evidence="7">Acts as a ribosome collision sensor, splitting the ribosome into its 2 subunits. Detects stalled/collided 70S ribosomes which it binds and splits by an ATP-hydrolysis driven conformational change. Acts upstream of the ribosome quality control system (RQC), a ribosome-associated complex that mediates the extraction of incompletely synthesized nascent chains from stalled ribosomes and their subsequent degradation. Probably generates substrates for RQC.</text>
</comment>
<reference evidence="11 12" key="1">
    <citation type="submission" date="2021-05" db="EMBL/GenBank/DDBJ databases">
        <title>The draft genome of Geobacter luticola JCM 17780.</title>
        <authorList>
            <person name="Xu Z."/>
            <person name="Masuda Y."/>
            <person name="Itoh H."/>
            <person name="Senoo K."/>
        </authorList>
    </citation>
    <scope>NUCLEOTIDE SEQUENCE [LARGE SCALE GENOMIC DNA]</scope>
    <source>
        <strain evidence="11 12">JCM 17780</strain>
    </source>
</reference>
<dbReference type="Gene3D" id="3.30.1370.110">
    <property type="match status" value="1"/>
</dbReference>
<keyword evidence="5 7" id="KW-0694">RNA-binding</keyword>
<dbReference type="PANTHER" id="PTHR48466:SF2">
    <property type="entry name" value="OS10G0509000 PROTEIN"/>
    <property type="match status" value="1"/>
</dbReference>
<accession>A0ABS5SBJ1</accession>
<evidence type="ECO:0000256" key="4">
    <source>
        <dbReference type="ARBA" id="ARBA00022840"/>
    </source>
</evidence>
<dbReference type="PANTHER" id="PTHR48466">
    <property type="entry name" value="OS10G0509000 PROTEIN-RELATED"/>
    <property type="match status" value="1"/>
</dbReference>
<keyword evidence="7 11" id="KW-0255">Endonuclease</keyword>
<evidence type="ECO:0000256" key="7">
    <source>
        <dbReference type="HAMAP-Rule" id="MF_00092"/>
    </source>
</evidence>
<evidence type="ECO:0000256" key="3">
    <source>
        <dbReference type="ARBA" id="ARBA00022801"/>
    </source>
</evidence>
<dbReference type="SMART" id="SM00534">
    <property type="entry name" value="MUTSac"/>
    <property type="match status" value="1"/>
</dbReference>
<dbReference type="Pfam" id="PF01713">
    <property type="entry name" value="Smr"/>
    <property type="match status" value="1"/>
</dbReference>
<dbReference type="InterPro" id="IPR007696">
    <property type="entry name" value="DNA_mismatch_repair_MutS_core"/>
</dbReference>
<dbReference type="EC" id="3.6.4.-" evidence="7"/>
<keyword evidence="2 7" id="KW-0547">Nucleotide-binding</keyword>
<organism evidence="11 12">
    <name type="scientific">Geomobilimonas luticola</name>
    <dbReference type="NCBI Taxonomy" id="1114878"/>
    <lineage>
        <taxon>Bacteria</taxon>
        <taxon>Pseudomonadati</taxon>
        <taxon>Thermodesulfobacteriota</taxon>
        <taxon>Desulfuromonadia</taxon>
        <taxon>Geobacterales</taxon>
        <taxon>Geobacteraceae</taxon>
        <taxon>Geomobilimonas</taxon>
    </lineage>
</organism>
<evidence type="ECO:0000256" key="9">
    <source>
        <dbReference type="SAM" id="MobiDB-lite"/>
    </source>
</evidence>
<comment type="similarity">
    <text evidence="7">Belongs to the DNA mismatch repair MutS family. MutS2 subfamily.</text>
</comment>
<dbReference type="Gene3D" id="3.40.50.300">
    <property type="entry name" value="P-loop containing nucleotide triphosphate hydrolases"/>
    <property type="match status" value="1"/>
</dbReference>
<dbReference type="InterPro" id="IPR036187">
    <property type="entry name" value="DNA_mismatch_repair_MutS_sf"/>
</dbReference>
<feature type="region of interest" description="Disordered" evidence="9">
    <location>
        <begin position="685"/>
        <end position="706"/>
    </location>
</feature>
<dbReference type="EMBL" id="JAHCVK010000001">
    <property type="protein sequence ID" value="MBT0652725.1"/>
    <property type="molecule type" value="Genomic_DNA"/>
</dbReference>
<dbReference type="CDD" id="cd06503">
    <property type="entry name" value="ATP-synt_Fo_b"/>
    <property type="match status" value="1"/>
</dbReference>
<dbReference type="NCBIfam" id="TIGR01069">
    <property type="entry name" value="mutS2"/>
    <property type="match status" value="1"/>
</dbReference>
<dbReference type="SMART" id="SM00463">
    <property type="entry name" value="SMR"/>
    <property type="match status" value="1"/>
</dbReference>
<evidence type="ECO:0000256" key="2">
    <source>
        <dbReference type="ARBA" id="ARBA00022741"/>
    </source>
</evidence>
<dbReference type="InterPro" id="IPR005747">
    <property type="entry name" value="MutS2"/>
</dbReference>
<dbReference type="GO" id="GO:0004519">
    <property type="term" value="F:endonuclease activity"/>
    <property type="evidence" value="ECO:0007669"/>
    <property type="project" value="UniProtKB-KW"/>
</dbReference>
<dbReference type="InterPro" id="IPR000432">
    <property type="entry name" value="DNA_mismatch_repair_MutS_C"/>
</dbReference>
<dbReference type="InterPro" id="IPR027417">
    <property type="entry name" value="P-loop_NTPase"/>
</dbReference>
<protein>
    <recommendedName>
        <fullName evidence="7">Endonuclease MutS2</fullName>
        <ecNumber evidence="7">3.1.-.-</ecNumber>
    </recommendedName>
    <alternativeName>
        <fullName evidence="7">Ribosome-associated protein quality control-upstream factor</fullName>
        <shortName evidence="7">RQC-upstream factor</shortName>
        <shortName evidence="7">RqcU</shortName>
        <ecNumber evidence="7">3.6.4.-</ecNumber>
    </alternativeName>
</protein>
<dbReference type="SUPFAM" id="SSF52540">
    <property type="entry name" value="P-loop containing nucleoside triphosphate hydrolases"/>
    <property type="match status" value="1"/>
</dbReference>
<feature type="domain" description="Smr" evidence="10">
    <location>
        <begin position="711"/>
        <end position="786"/>
    </location>
</feature>
<dbReference type="Pfam" id="PF20297">
    <property type="entry name" value="MSSS"/>
    <property type="match status" value="1"/>
</dbReference>
<gene>
    <name evidence="7" type="primary">mutS2</name>
    <name evidence="7" type="synonym">rqcU</name>
    <name evidence="11" type="ORF">KI810_06635</name>
</gene>
<keyword evidence="3 7" id="KW-0378">Hydrolase</keyword>
<dbReference type="PIRSF" id="PIRSF005814">
    <property type="entry name" value="MutS_YshD"/>
    <property type="match status" value="1"/>
</dbReference>
<evidence type="ECO:0000256" key="8">
    <source>
        <dbReference type="SAM" id="Coils"/>
    </source>
</evidence>
<comment type="function">
    <text evidence="7">Endonuclease that is involved in the suppression of homologous recombination and thus may have a key role in the control of bacterial genetic diversity.</text>
</comment>
<keyword evidence="4 7" id="KW-0067">ATP-binding</keyword>
<evidence type="ECO:0000259" key="10">
    <source>
        <dbReference type="PROSITE" id="PS50828"/>
    </source>
</evidence>
<dbReference type="Pfam" id="PF00488">
    <property type="entry name" value="MutS_V"/>
    <property type="match status" value="1"/>
</dbReference>
<proteinExistence type="inferred from homology"/>
<keyword evidence="6 7" id="KW-0238">DNA-binding</keyword>
<keyword evidence="8" id="KW-0175">Coiled coil</keyword>
<evidence type="ECO:0000313" key="12">
    <source>
        <dbReference type="Proteomes" id="UP000756860"/>
    </source>
</evidence>
<feature type="coiled-coil region" evidence="8">
    <location>
        <begin position="521"/>
        <end position="628"/>
    </location>
</feature>